<dbReference type="AlphaFoldDB" id="A0A918GZV4"/>
<dbReference type="Proteomes" id="UP000619486">
    <property type="component" value="Unassembled WGS sequence"/>
</dbReference>
<feature type="compositionally biased region" description="Polar residues" evidence="1">
    <location>
        <begin position="273"/>
        <end position="287"/>
    </location>
</feature>
<evidence type="ECO:0000256" key="1">
    <source>
        <dbReference type="SAM" id="MobiDB-lite"/>
    </source>
</evidence>
<feature type="region of interest" description="Disordered" evidence="1">
    <location>
        <begin position="152"/>
        <end position="509"/>
    </location>
</feature>
<keyword evidence="2" id="KW-0472">Membrane</keyword>
<proteinExistence type="predicted"/>
<feature type="compositionally biased region" description="Basic and acidic residues" evidence="1">
    <location>
        <begin position="66"/>
        <end position="81"/>
    </location>
</feature>
<feature type="region of interest" description="Disordered" evidence="1">
    <location>
        <begin position="642"/>
        <end position="663"/>
    </location>
</feature>
<organism evidence="4 5">
    <name type="scientific">Streptomyces purpureus</name>
    <dbReference type="NCBI Taxonomy" id="1951"/>
    <lineage>
        <taxon>Bacteria</taxon>
        <taxon>Bacillati</taxon>
        <taxon>Actinomycetota</taxon>
        <taxon>Actinomycetes</taxon>
        <taxon>Kitasatosporales</taxon>
        <taxon>Streptomycetaceae</taxon>
        <taxon>Streptomyces</taxon>
    </lineage>
</organism>
<keyword evidence="2" id="KW-1133">Transmembrane helix</keyword>
<feature type="region of interest" description="Disordered" evidence="1">
    <location>
        <begin position="848"/>
        <end position="868"/>
    </location>
</feature>
<dbReference type="SMART" id="SM00244">
    <property type="entry name" value="PHB"/>
    <property type="match status" value="1"/>
</dbReference>
<sequence length="1164" mass="112110">MNPETPPPPTDDPAPPTRRTPVIGTETTGTIPVHLLFRTEPGDPPGLSSLPSPVDEGPPTEAMPPLRREASPVWADGERPGGRGSRSADGGCPEAARRPAASPSWADAQPSSGPGAGSAPGSVPAGTGPGGGCAEDGVADGRVAVGAWGGAAGSAGQAVGAPGSAGVAMESASGGYAADRPGAGAVGGSTGFADPGGGPGEPGAGSGFAPCPPSASDSARQAAGAPGQVGADRRGAAGPADGAGSSAGFAPRPPAATGSAGQVGAPGQDTDSRPTAGQTDAESTSGGYSAGRAGQSRAAERPELGAAGSSTSFIDPGVGQEEPSWNPPPPTGFATVDAGSASGGHSADGTDDRRGTAGPATGESGPARTAGGSGGSPAERATFGRAPGAVGPIDASGGLADPGSGPAAASRPGAAGPVAADESGSAGMFVGSAGPAADHTTSGRAPNAVGPIDPGVGQADPGSGPGAASRRGATGSAGGADDPRMAPQESGTGLGFAPAPPAATGSAGQEVVAGAVAGSLGSGYPAVGMSDSRTGSGSVAADESGFDRAVVGSGPVADRSTGATAETHRSGDSGVGLAESGTASGSARVVVGSAGPVADPSAGARVETDRSGDSGVGLAESGTASGSARVVVGSAGPVADPSAGATVGAHRSGNPGGGVADSGTALGFTHPLAAAGPVSGLASRPGEGGATGFTDAGAGLADPSAGSGPAPVPTAGGASRSNGSGSPAADGHHPNGSAGPASAVNPGAAPAPAAAEHRSNGSAGPTSGETSGAASAPASSANRLNGSTGPAPAPNPAPVPARWDSSAATPSHVKRVPGSPHSPTPPTAQPPVGATRLTGIAATHPGARRLPAKAAGARPAPSADPGLAERPGPVLPGWAAAVVGGVALVACAAVLWWAGAVPEALTGMLRLPARAYHGIHIGQWALLAFGTIVALFALGGLGRGRVGYALVLTLFGEYRGSVRRAGLLWISPLLLRRRVDVRLRHWRSEALPAVDAKGTALRVVVLVVWRVRDTVRAALGVEAHEDYLREQVEAAMARVLSQLPADAFHEDAPTLRDAEAVGEALTRMLSAECVPVGIEVFSAQPTRIEYAPEIAAAMQRRRIAAIDAKHRDSVLTSVVDAVDDMVHRLTTRGLVELDDYERKALVKDLTVAFYTGRGTPAETP</sequence>
<keyword evidence="5" id="KW-1185">Reference proteome</keyword>
<dbReference type="EMBL" id="BMQQ01000006">
    <property type="protein sequence ID" value="GGT27919.1"/>
    <property type="molecule type" value="Genomic_DNA"/>
</dbReference>
<feature type="compositionally biased region" description="Low complexity" evidence="1">
    <location>
        <begin position="395"/>
        <end position="420"/>
    </location>
</feature>
<dbReference type="PANTHER" id="PTHR43446:SF1">
    <property type="entry name" value="BAND 7 DOMAIN-CONTAINING PROTEIN"/>
    <property type="match status" value="1"/>
</dbReference>
<evidence type="ECO:0000259" key="3">
    <source>
        <dbReference type="SMART" id="SM00244"/>
    </source>
</evidence>
<reference evidence="4" key="2">
    <citation type="submission" date="2020-09" db="EMBL/GenBank/DDBJ databases">
        <authorList>
            <person name="Sun Q."/>
            <person name="Ohkuma M."/>
        </authorList>
    </citation>
    <scope>NUCLEOTIDE SEQUENCE</scope>
    <source>
        <strain evidence="4">JCM 3172</strain>
    </source>
</reference>
<feature type="compositionally biased region" description="Low complexity" evidence="1">
    <location>
        <begin position="715"/>
        <end position="729"/>
    </location>
</feature>
<feature type="compositionally biased region" description="Low complexity" evidence="1">
    <location>
        <begin position="98"/>
        <end position="126"/>
    </location>
</feature>
<dbReference type="PANTHER" id="PTHR43446">
    <property type="entry name" value="MEMBRANE PROTEIN-RELATED"/>
    <property type="match status" value="1"/>
</dbReference>
<feature type="domain" description="Band 7" evidence="3">
    <location>
        <begin position="936"/>
        <end position="1102"/>
    </location>
</feature>
<dbReference type="InterPro" id="IPR001107">
    <property type="entry name" value="Band_7"/>
</dbReference>
<protein>
    <recommendedName>
        <fullName evidence="3">Band 7 domain-containing protein</fullName>
    </recommendedName>
</protein>
<feature type="region of interest" description="Disordered" evidence="1">
    <location>
        <begin position="678"/>
        <end position="834"/>
    </location>
</feature>
<feature type="compositionally biased region" description="Low complexity" evidence="1">
    <location>
        <begin position="337"/>
        <end position="347"/>
    </location>
</feature>
<comment type="caution">
    <text evidence="4">The sequence shown here is derived from an EMBL/GenBank/DDBJ whole genome shotgun (WGS) entry which is preliminary data.</text>
</comment>
<feature type="compositionally biased region" description="Low complexity" evidence="1">
    <location>
        <begin position="692"/>
        <end position="702"/>
    </location>
</feature>
<dbReference type="Gene3D" id="3.30.479.30">
    <property type="entry name" value="Band 7 domain"/>
    <property type="match status" value="1"/>
</dbReference>
<feature type="compositionally biased region" description="Low complexity" evidence="1">
    <location>
        <begin position="736"/>
        <end position="754"/>
    </location>
</feature>
<reference evidence="4" key="1">
    <citation type="journal article" date="2014" name="Int. J. Syst. Evol. Microbiol.">
        <title>Complete genome sequence of Corynebacterium casei LMG S-19264T (=DSM 44701T), isolated from a smear-ripened cheese.</title>
        <authorList>
            <consortium name="US DOE Joint Genome Institute (JGI-PGF)"/>
            <person name="Walter F."/>
            <person name="Albersmeier A."/>
            <person name="Kalinowski J."/>
            <person name="Ruckert C."/>
        </authorList>
    </citation>
    <scope>NUCLEOTIDE SEQUENCE</scope>
    <source>
        <strain evidence="4">JCM 3172</strain>
    </source>
</reference>
<feature type="compositionally biased region" description="Low complexity" evidence="1">
    <location>
        <begin position="236"/>
        <end position="250"/>
    </location>
</feature>
<feature type="compositionally biased region" description="Low complexity" evidence="1">
    <location>
        <begin position="852"/>
        <end position="868"/>
    </location>
</feature>
<feature type="compositionally biased region" description="Low complexity" evidence="1">
    <location>
        <begin position="154"/>
        <end position="168"/>
    </location>
</feature>
<feature type="compositionally biased region" description="Low complexity" evidence="1">
    <location>
        <begin position="761"/>
        <end position="781"/>
    </location>
</feature>
<feature type="compositionally biased region" description="Pro residues" evidence="1">
    <location>
        <begin position="820"/>
        <end position="829"/>
    </location>
</feature>
<feature type="compositionally biased region" description="Gly residues" evidence="1">
    <location>
        <begin position="184"/>
        <end position="206"/>
    </location>
</feature>
<evidence type="ECO:0000313" key="4">
    <source>
        <dbReference type="EMBL" id="GGT27919.1"/>
    </source>
</evidence>
<feature type="region of interest" description="Disordered" evidence="1">
    <location>
        <begin position="1"/>
        <end position="138"/>
    </location>
</feature>
<feature type="transmembrane region" description="Helical" evidence="2">
    <location>
        <begin position="878"/>
        <end position="900"/>
    </location>
</feature>
<dbReference type="InterPro" id="IPR036013">
    <property type="entry name" value="Band_7/SPFH_dom_sf"/>
</dbReference>
<name>A0A918GZV4_9ACTN</name>
<feature type="transmembrane region" description="Helical" evidence="2">
    <location>
        <begin position="921"/>
        <end position="941"/>
    </location>
</feature>
<feature type="region of interest" description="Disordered" evidence="1">
    <location>
        <begin position="549"/>
        <end position="625"/>
    </location>
</feature>
<evidence type="ECO:0000313" key="5">
    <source>
        <dbReference type="Proteomes" id="UP000619486"/>
    </source>
</evidence>
<dbReference type="Pfam" id="PF01145">
    <property type="entry name" value="Band_7"/>
    <property type="match status" value="1"/>
</dbReference>
<dbReference type="SUPFAM" id="SSF117892">
    <property type="entry name" value="Band 7/SPFH domain"/>
    <property type="match status" value="1"/>
</dbReference>
<gene>
    <name evidence="4" type="ORF">GCM10014713_21750</name>
</gene>
<evidence type="ECO:0000256" key="2">
    <source>
        <dbReference type="SAM" id="Phobius"/>
    </source>
</evidence>
<keyword evidence="2" id="KW-0812">Transmembrane</keyword>
<accession>A0A918GZV4</accession>
<feature type="compositionally biased region" description="Pro residues" evidence="1">
    <location>
        <begin position="1"/>
        <end position="18"/>
    </location>
</feature>